<protein>
    <submittedName>
        <fullName evidence="1">Trypsin-like peptidase</fullName>
    </submittedName>
</protein>
<gene>
    <name evidence="1" type="ORF">C8P66_1325</name>
</gene>
<dbReference type="Pfam" id="PF13365">
    <property type="entry name" value="Trypsin_2"/>
    <property type="match status" value="1"/>
</dbReference>
<dbReference type="Gene3D" id="2.40.10.120">
    <property type="match status" value="1"/>
</dbReference>
<keyword evidence="2" id="KW-1185">Reference proteome</keyword>
<sequence length="272" mass="27524">MVISIDAAFSLPCAGRRVMWLTRGLMIALLAAATGCAPGLQSQAAGTPAAALLQGGFATVLSAGPGSGPHGSAIAMDREYVLTSAHLLRAGERSLWLRRPDGMMAHAQVVALGAGLDLLVLRTEVDFLSAPKFAHRAPLAGEAVWALGAPGIGPSLSVGRVDWAQVVLEGSGPGFVAQMPALMGYSGGPVVNADGAVLGLTTAMLRTGTAVTLGHATGIDLDGLTQGQTRRVFALSAESALAEARRLTAAAAQAIERHVSAGAALRDPRAPG</sequence>
<reference evidence="1 2" key="1">
    <citation type="submission" date="2018-06" db="EMBL/GenBank/DDBJ databases">
        <title>Genomic Encyclopedia of Archaeal and Bacterial Type Strains, Phase II (KMG-II): from individual species to whole genera.</title>
        <authorList>
            <person name="Goeker M."/>
        </authorList>
    </citation>
    <scope>NUCLEOTIDE SEQUENCE [LARGE SCALE GENOMIC DNA]</scope>
    <source>
        <strain evidence="1 2">DSM 24525</strain>
    </source>
</reference>
<accession>A0A2W7I0D9</accession>
<evidence type="ECO:0000313" key="1">
    <source>
        <dbReference type="EMBL" id="PZW38922.1"/>
    </source>
</evidence>
<dbReference type="AlphaFoldDB" id="A0A2W7I0D9"/>
<name>A0A2W7I0D9_9PROT</name>
<dbReference type="EMBL" id="QKYU01000032">
    <property type="protein sequence ID" value="PZW38922.1"/>
    <property type="molecule type" value="Genomic_DNA"/>
</dbReference>
<comment type="caution">
    <text evidence="1">The sequence shown here is derived from an EMBL/GenBank/DDBJ whole genome shotgun (WGS) entry which is preliminary data.</text>
</comment>
<dbReference type="InterPro" id="IPR009003">
    <property type="entry name" value="Peptidase_S1_PA"/>
</dbReference>
<evidence type="ECO:0000313" key="2">
    <source>
        <dbReference type="Proteomes" id="UP000249688"/>
    </source>
</evidence>
<dbReference type="Proteomes" id="UP000249688">
    <property type="component" value="Unassembled WGS sequence"/>
</dbReference>
<dbReference type="SUPFAM" id="SSF50494">
    <property type="entry name" value="Trypsin-like serine proteases"/>
    <property type="match status" value="1"/>
</dbReference>
<proteinExistence type="predicted"/>
<organism evidence="1 2">
    <name type="scientific">Humitalea rosea</name>
    <dbReference type="NCBI Taxonomy" id="990373"/>
    <lineage>
        <taxon>Bacteria</taxon>
        <taxon>Pseudomonadati</taxon>
        <taxon>Pseudomonadota</taxon>
        <taxon>Alphaproteobacteria</taxon>
        <taxon>Acetobacterales</taxon>
        <taxon>Roseomonadaceae</taxon>
        <taxon>Humitalea</taxon>
    </lineage>
</organism>